<dbReference type="InterPro" id="IPR028082">
    <property type="entry name" value="Peripla_BP_I"/>
</dbReference>
<dbReference type="SUPFAM" id="SSF47413">
    <property type="entry name" value="lambda repressor-like DNA-binding domains"/>
    <property type="match status" value="1"/>
</dbReference>
<dbReference type="PROSITE" id="PS50932">
    <property type="entry name" value="HTH_LACI_2"/>
    <property type="match status" value="1"/>
</dbReference>
<keyword evidence="4" id="KW-0804">Transcription</keyword>
<dbReference type="EMBL" id="CP003923">
    <property type="protein sequence ID" value="AIC93357.1"/>
    <property type="molecule type" value="Genomic_DNA"/>
</dbReference>
<dbReference type="KEGG" id="ble:BleG1_0749"/>
<evidence type="ECO:0000256" key="2">
    <source>
        <dbReference type="ARBA" id="ARBA00023015"/>
    </source>
</evidence>
<sequence length="335" mass="37063">MITIYDIAKKTGFSISTVSKVLNKRNDVSEKTKKIINEAVTELGYLPSSNARSLSTKKSWTIGVVFVEDAGNGLEHPFFNAVIENFKKTVEIEGYDLLFASRKIGKEKRSYLDHFMYRGVDGVVVVCSSHTPELQRLINSDIPSVVIDLDTRGVSVVYSDNFYGAELAVNHLITLGHKKIAHISGHKKLYVGEERLQGYKQTMEKHQLLIPKDYIVDGGYFTYEGGKAAMETLLAAKDTPTAVFVAGDLMAIGAMAAIYEAGLTIPNDISIVGFDDIQIAEYVHPPLTTIRQDTKLIGKTAATLIMDQMANKKKAHMSVKIPVSLVTRNSCRERK</sequence>
<dbReference type="Proteomes" id="UP000027142">
    <property type="component" value="Chromosome"/>
</dbReference>
<keyword evidence="1" id="KW-0678">Repressor</keyword>
<organism evidence="6 7">
    <name type="scientific">Shouchella lehensis G1</name>
    <dbReference type="NCBI Taxonomy" id="1246626"/>
    <lineage>
        <taxon>Bacteria</taxon>
        <taxon>Bacillati</taxon>
        <taxon>Bacillota</taxon>
        <taxon>Bacilli</taxon>
        <taxon>Bacillales</taxon>
        <taxon>Bacillaceae</taxon>
        <taxon>Shouchella</taxon>
    </lineage>
</organism>
<dbReference type="RefSeq" id="WP_038477332.1">
    <property type="nucleotide sequence ID" value="NZ_CP003923.1"/>
</dbReference>
<dbReference type="PANTHER" id="PTHR30146:SF148">
    <property type="entry name" value="HTH-TYPE TRANSCRIPTIONAL REPRESSOR PURR-RELATED"/>
    <property type="match status" value="1"/>
</dbReference>
<dbReference type="CDD" id="cd01392">
    <property type="entry name" value="HTH_LacI"/>
    <property type="match status" value="1"/>
</dbReference>
<keyword evidence="7" id="KW-1185">Reference proteome</keyword>
<evidence type="ECO:0000256" key="1">
    <source>
        <dbReference type="ARBA" id="ARBA00022491"/>
    </source>
</evidence>
<protein>
    <submittedName>
        <fullName evidence="6">HTH-type, LacI family transcriptional repressor</fullName>
    </submittedName>
</protein>
<evidence type="ECO:0000259" key="5">
    <source>
        <dbReference type="PROSITE" id="PS50932"/>
    </source>
</evidence>
<evidence type="ECO:0000313" key="6">
    <source>
        <dbReference type="EMBL" id="AIC93357.1"/>
    </source>
</evidence>
<dbReference type="PANTHER" id="PTHR30146">
    <property type="entry name" value="LACI-RELATED TRANSCRIPTIONAL REPRESSOR"/>
    <property type="match status" value="1"/>
</dbReference>
<dbReference type="InterPro" id="IPR000843">
    <property type="entry name" value="HTH_LacI"/>
</dbReference>
<evidence type="ECO:0000313" key="7">
    <source>
        <dbReference type="Proteomes" id="UP000027142"/>
    </source>
</evidence>
<feature type="domain" description="HTH lacI-type" evidence="5">
    <location>
        <begin position="2"/>
        <end position="56"/>
    </location>
</feature>
<dbReference type="SUPFAM" id="SSF53822">
    <property type="entry name" value="Periplasmic binding protein-like I"/>
    <property type="match status" value="1"/>
</dbReference>
<keyword evidence="2" id="KW-0805">Transcription regulation</keyword>
<dbReference type="AlphaFoldDB" id="A0A060LT96"/>
<dbReference type="Pfam" id="PF00356">
    <property type="entry name" value="LacI"/>
    <property type="match status" value="1"/>
</dbReference>
<dbReference type="STRING" id="1246626.BleG1_0749"/>
<keyword evidence="3" id="KW-0238">DNA-binding</keyword>
<dbReference type="Gene3D" id="1.10.260.40">
    <property type="entry name" value="lambda repressor-like DNA-binding domains"/>
    <property type="match status" value="1"/>
</dbReference>
<dbReference type="Gene3D" id="3.40.50.2300">
    <property type="match status" value="2"/>
</dbReference>
<evidence type="ECO:0000256" key="3">
    <source>
        <dbReference type="ARBA" id="ARBA00023125"/>
    </source>
</evidence>
<accession>A0A060LT96</accession>
<dbReference type="CDD" id="cd06267">
    <property type="entry name" value="PBP1_LacI_sugar_binding-like"/>
    <property type="match status" value="1"/>
</dbReference>
<dbReference type="InterPro" id="IPR010982">
    <property type="entry name" value="Lambda_DNA-bd_dom_sf"/>
</dbReference>
<dbReference type="eggNOG" id="COG1609">
    <property type="taxonomic scope" value="Bacteria"/>
</dbReference>
<dbReference type="SMART" id="SM00354">
    <property type="entry name" value="HTH_LACI"/>
    <property type="match status" value="1"/>
</dbReference>
<gene>
    <name evidence="6" type="ORF">BleG1_0749</name>
</gene>
<dbReference type="HOGENOM" id="CLU_037628_6_2_9"/>
<dbReference type="Pfam" id="PF13377">
    <property type="entry name" value="Peripla_BP_3"/>
    <property type="match status" value="1"/>
</dbReference>
<name>A0A060LT96_9BACI</name>
<dbReference type="GO" id="GO:0000976">
    <property type="term" value="F:transcription cis-regulatory region binding"/>
    <property type="evidence" value="ECO:0007669"/>
    <property type="project" value="TreeGrafter"/>
</dbReference>
<proteinExistence type="predicted"/>
<dbReference type="PATRIC" id="fig|1246626.3.peg.747"/>
<dbReference type="GO" id="GO:0003700">
    <property type="term" value="F:DNA-binding transcription factor activity"/>
    <property type="evidence" value="ECO:0007669"/>
    <property type="project" value="TreeGrafter"/>
</dbReference>
<dbReference type="OrthoDB" id="9775106at2"/>
<evidence type="ECO:0000256" key="4">
    <source>
        <dbReference type="ARBA" id="ARBA00023163"/>
    </source>
</evidence>
<dbReference type="InterPro" id="IPR046335">
    <property type="entry name" value="LacI/GalR-like_sensor"/>
</dbReference>
<reference evidence="6 7" key="1">
    <citation type="journal article" date="2014" name="Gene">
        <title>A comparative genomic analysis of the alkalitolerant soil bacterium Bacillus lehensis G1.</title>
        <authorList>
            <person name="Noor Y.M."/>
            <person name="Samsulrizal N.H."/>
            <person name="Jema'on N.A."/>
            <person name="Low K.O."/>
            <person name="Ramli A.N."/>
            <person name="Alias N.I."/>
            <person name="Damis S.I."/>
            <person name="Fuzi S.F."/>
            <person name="Isa M.N."/>
            <person name="Murad A.M."/>
            <person name="Raih M.F."/>
            <person name="Bakar F.D."/>
            <person name="Najimudin N."/>
            <person name="Mahadi N.M."/>
            <person name="Illias R.M."/>
        </authorList>
    </citation>
    <scope>NUCLEOTIDE SEQUENCE [LARGE SCALE GENOMIC DNA]</scope>
    <source>
        <strain evidence="6 7">G1</strain>
    </source>
</reference>